<keyword evidence="2" id="KW-0732">Signal</keyword>
<reference evidence="3 4" key="3">
    <citation type="journal article" date="2013" name="Rice">
        <title>Improvement of the Oryza sativa Nipponbare reference genome using next generation sequence and optical map data.</title>
        <authorList>
            <person name="Kawahara Y."/>
            <person name="de la Bastide M."/>
            <person name="Hamilton J.P."/>
            <person name="Kanamori H."/>
            <person name="McCombie W.R."/>
            <person name="Ouyang S."/>
            <person name="Schwartz D.C."/>
            <person name="Tanaka T."/>
            <person name="Wu J."/>
            <person name="Zhou S."/>
            <person name="Childs K.L."/>
            <person name="Davidson R.M."/>
            <person name="Lin H."/>
            <person name="Quesada-Ocampo L."/>
            <person name="Vaillancourt B."/>
            <person name="Sakai H."/>
            <person name="Lee S.S."/>
            <person name="Kim J."/>
            <person name="Numa H."/>
            <person name="Itoh T."/>
            <person name="Buell C.R."/>
            <person name="Matsumoto T."/>
        </authorList>
    </citation>
    <scope>NUCLEOTIDE SEQUENCE [LARGE SCALE GENOMIC DNA]</scope>
    <source>
        <strain evidence="4">cv. Nipponbare</strain>
    </source>
</reference>
<feature type="compositionally biased region" description="Acidic residues" evidence="1">
    <location>
        <begin position="30"/>
        <end position="56"/>
    </location>
</feature>
<protein>
    <submittedName>
        <fullName evidence="3">Os03g0227601 protein</fullName>
    </submittedName>
</protein>
<dbReference type="PaxDb" id="39947-A0A0P0VV68"/>
<evidence type="ECO:0000256" key="2">
    <source>
        <dbReference type="SAM" id="SignalP"/>
    </source>
</evidence>
<dbReference type="InParanoid" id="A0A0P0VV68"/>
<keyword evidence="4" id="KW-1185">Reference proteome</keyword>
<feature type="chain" id="PRO_5006056461" evidence="2">
    <location>
        <begin position="21"/>
        <end position="151"/>
    </location>
</feature>
<evidence type="ECO:0000313" key="4">
    <source>
        <dbReference type="Proteomes" id="UP000059680"/>
    </source>
</evidence>
<dbReference type="Proteomes" id="UP000059680">
    <property type="component" value="Chromosome 3"/>
</dbReference>
<evidence type="ECO:0000256" key="1">
    <source>
        <dbReference type="SAM" id="MobiDB-lite"/>
    </source>
</evidence>
<dbReference type="OMA" id="ACTHARN"/>
<reference evidence="4" key="1">
    <citation type="journal article" date="2005" name="Nature">
        <title>The map-based sequence of the rice genome.</title>
        <authorList>
            <consortium name="International rice genome sequencing project (IRGSP)"/>
            <person name="Matsumoto T."/>
            <person name="Wu J."/>
            <person name="Kanamori H."/>
            <person name="Katayose Y."/>
            <person name="Fujisawa M."/>
            <person name="Namiki N."/>
            <person name="Mizuno H."/>
            <person name="Yamamoto K."/>
            <person name="Antonio B.A."/>
            <person name="Baba T."/>
            <person name="Sakata K."/>
            <person name="Nagamura Y."/>
            <person name="Aoki H."/>
            <person name="Arikawa K."/>
            <person name="Arita K."/>
            <person name="Bito T."/>
            <person name="Chiden Y."/>
            <person name="Fujitsuka N."/>
            <person name="Fukunaka R."/>
            <person name="Hamada M."/>
            <person name="Harada C."/>
            <person name="Hayashi A."/>
            <person name="Hijishita S."/>
            <person name="Honda M."/>
            <person name="Hosokawa S."/>
            <person name="Ichikawa Y."/>
            <person name="Idonuma A."/>
            <person name="Iijima M."/>
            <person name="Ikeda M."/>
            <person name="Ikeno M."/>
            <person name="Ito K."/>
            <person name="Ito S."/>
            <person name="Ito T."/>
            <person name="Ito Y."/>
            <person name="Ito Y."/>
            <person name="Iwabuchi A."/>
            <person name="Kamiya K."/>
            <person name="Karasawa W."/>
            <person name="Kurita K."/>
            <person name="Katagiri S."/>
            <person name="Kikuta A."/>
            <person name="Kobayashi H."/>
            <person name="Kobayashi N."/>
            <person name="Machita K."/>
            <person name="Maehara T."/>
            <person name="Masukawa M."/>
            <person name="Mizubayashi T."/>
            <person name="Mukai Y."/>
            <person name="Nagasaki H."/>
            <person name="Nagata Y."/>
            <person name="Naito S."/>
            <person name="Nakashima M."/>
            <person name="Nakama Y."/>
            <person name="Nakamichi Y."/>
            <person name="Nakamura M."/>
            <person name="Meguro A."/>
            <person name="Negishi M."/>
            <person name="Ohta I."/>
            <person name="Ohta T."/>
            <person name="Okamoto M."/>
            <person name="Ono N."/>
            <person name="Saji S."/>
            <person name="Sakaguchi M."/>
            <person name="Sakai K."/>
            <person name="Shibata M."/>
            <person name="Shimokawa T."/>
            <person name="Song J."/>
            <person name="Takazaki Y."/>
            <person name="Terasawa K."/>
            <person name="Tsugane M."/>
            <person name="Tsuji K."/>
            <person name="Ueda S."/>
            <person name="Waki K."/>
            <person name="Yamagata H."/>
            <person name="Yamamoto M."/>
            <person name="Yamamoto S."/>
            <person name="Yamane H."/>
            <person name="Yoshiki S."/>
            <person name="Yoshihara R."/>
            <person name="Yukawa K."/>
            <person name="Zhong H."/>
            <person name="Yano M."/>
            <person name="Yuan Q."/>
            <person name="Ouyang S."/>
            <person name="Liu J."/>
            <person name="Jones K.M."/>
            <person name="Gansberger K."/>
            <person name="Moffat K."/>
            <person name="Hill J."/>
            <person name="Bera J."/>
            <person name="Fadrosh D."/>
            <person name="Jin S."/>
            <person name="Johri S."/>
            <person name="Kim M."/>
            <person name="Overton L."/>
            <person name="Reardon M."/>
            <person name="Tsitrin T."/>
            <person name="Vuong H."/>
            <person name="Weaver B."/>
            <person name="Ciecko A."/>
            <person name="Tallon L."/>
            <person name="Jackson J."/>
            <person name="Pai G."/>
            <person name="Aken S.V."/>
            <person name="Utterback T."/>
            <person name="Reidmuller S."/>
            <person name="Feldblyum T."/>
            <person name="Hsiao J."/>
            <person name="Zismann V."/>
            <person name="Iobst S."/>
            <person name="de Vazeille A.R."/>
            <person name="Buell C.R."/>
            <person name="Ying K."/>
            <person name="Li Y."/>
            <person name="Lu T."/>
            <person name="Huang Y."/>
            <person name="Zhao Q."/>
            <person name="Feng Q."/>
            <person name="Zhang L."/>
            <person name="Zhu J."/>
            <person name="Weng Q."/>
            <person name="Mu J."/>
            <person name="Lu Y."/>
            <person name="Fan D."/>
            <person name="Liu Y."/>
            <person name="Guan J."/>
            <person name="Zhang Y."/>
            <person name="Yu S."/>
            <person name="Liu X."/>
            <person name="Zhang Y."/>
            <person name="Hong G."/>
            <person name="Han B."/>
            <person name="Choisne N."/>
            <person name="Demange N."/>
            <person name="Orjeda G."/>
            <person name="Samain S."/>
            <person name="Cattolico L."/>
            <person name="Pelletier E."/>
            <person name="Couloux A."/>
            <person name="Segurens B."/>
            <person name="Wincker P."/>
            <person name="D'Hont A."/>
            <person name="Scarpelli C."/>
            <person name="Weissenbach J."/>
            <person name="Salanoubat M."/>
            <person name="Quetier F."/>
            <person name="Yu Y."/>
            <person name="Kim H.R."/>
            <person name="Rambo T."/>
            <person name="Currie J."/>
            <person name="Collura K."/>
            <person name="Luo M."/>
            <person name="Yang T."/>
            <person name="Ammiraju J.S.S."/>
            <person name="Engler F."/>
            <person name="Soderlund C."/>
            <person name="Wing R.A."/>
            <person name="Palmer L.E."/>
            <person name="de la Bastide M."/>
            <person name="Spiegel L."/>
            <person name="Nascimento L."/>
            <person name="Zutavern T."/>
            <person name="O'Shaughnessy A."/>
            <person name="Dike S."/>
            <person name="Dedhia N."/>
            <person name="Preston R."/>
            <person name="Balija V."/>
            <person name="McCombie W.R."/>
            <person name="Chow T."/>
            <person name="Chen H."/>
            <person name="Chung M."/>
            <person name="Chen C."/>
            <person name="Shaw J."/>
            <person name="Wu H."/>
            <person name="Hsiao K."/>
            <person name="Chao Y."/>
            <person name="Chu M."/>
            <person name="Cheng C."/>
            <person name="Hour A."/>
            <person name="Lee P."/>
            <person name="Lin S."/>
            <person name="Lin Y."/>
            <person name="Liou J."/>
            <person name="Liu S."/>
            <person name="Hsing Y."/>
            <person name="Raghuvanshi S."/>
            <person name="Mohanty A."/>
            <person name="Bharti A.K."/>
            <person name="Gaur A."/>
            <person name="Gupta V."/>
            <person name="Kumar D."/>
            <person name="Ravi V."/>
            <person name="Vij S."/>
            <person name="Kapur A."/>
            <person name="Khurana P."/>
            <person name="Khurana P."/>
            <person name="Khurana J.P."/>
            <person name="Tyagi A.K."/>
            <person name="Gaikwad K."/>
            <person name="Singh A."/>
            <person name="Dalal V."/>
            <person name="Srivastava S."/>
            <person name="Dixit A."/>
            <person name="Pal A.K."/>
            <person name="Ghazi I.A."/>
            <person name="Yadav M."/>
            <person name="Pandit A."/>
            <person name="Bhargava A."/>
            <person name="Sureshbabu K."/>
            <person name="Batra K."/>
            <person name="Sharma T.R."/>
            <person name="Mohapatra T."/>
            <person name="Singh N.K."/>
            <person name="Messing J."/>
            <person name="Nelson A.B."/>
            <person name="Fuks G."/>
            <person name="Kavchok S."/>
            <person name="Keizer G."/>
            <person name="Linton E."/>
            <person name="Llaca V."/>
            <person name="Song R."/>
            <person name="Tanyolac B."/>
            <person name="Young S."/>
            <person name="Ho-Il K."/>
            <person name="Hahn J.H."/>
            <person name="Sangsakoo G."/>
            <person name="Vanavichit A."/>
            <person name="de Mattos Luiz.A.T."/>
            <person name="Zimmer P.D."/>
            <person name="Malone G."/>
            <person name="Dellagostin O."/>
            <person name="de Oliveira A.C."/>
            <person name="Bevan M."/>
            <person name="Bancroft I."/>
            <person name="Minx P."/>
            <person name="Cordum H."/>
            <person name="Wilson R."/>
            <person name="Cheng Z."/>
            <person name="Jin W."/>
            <person name="Jiang J."/>
            <person name="Leong S.A."/>
            <person name="Iwama H."/>
            <person name="Gojobori T."/>
            <person name="Itoh T."/>
            <person name="Niimura Y."/>
            <person name="Fujii Y."/>
            <person name="Habara T."/>
            <person name="Sakai H."/>
            <person name="Sato Y."/>
            <person name="Wilson G."/>
            <person name="Kumar K."/>
            <person name="McCouch S."/>
            <person name="Juretic N."/>
            <person name="Hoen D."/>
            <person name="Wright S."/>
            <person name="Bruskiewich R."/>
            <person name="Bureau T."/>
            <person name="Miyao A."/>
            <person name="Hirochika H."/>
            <person name="Nishikawa T."/>
            <person name="Kadowaki K."/>
            <person name="Sugiura M."/>
            <person name="Burr B."/>
            <person name="Sasaki T."/>
        </authorList>
    </citation>
    <scope>NUCLEOTIDE SEQUENCE [LARGE SCALE GENOMIC DNA]</scope>
    <source>
        <strain evidence="4">cv. Nipponbare</strain>
    </source>
</reference>
<feature type="region of interest" description="Disordered" evidence="1">
    <location>
        <begin position="22"/>
        <end position="57"/>
    </location>
</feature>
<sequence length="151" mass="15965">MHAQLNGGRCVLYLLGLVLSGEGGGRGPGAEDEEGVALDLGEEDGAEADGGEEVEGDGAHLAVRVPDEDQHGPLAQDAADAARVAALEQPPLVLQDVPVEPRVRRHHRPLPEQARPVYLPVPACTHARNRTPPPSSPSAYYYRSIDILATS</sequence>
<proteinExistence type="predicted"/>
<dbReference type="Gramene" id="Os03t0227601-01">
    <property type="protein sequence ID" value="Os03t0227601-01"/>
    <property type="gene ID" value="Os03g0227601"/>
</dbReference>
<dbReference type="EMBL" id="AP014959">
    <property type="protein sequence ID" value="BAS83076.1"/>
    <property type="molecule type" value="Genomic_DNA"/>
</dbReference>
<name>A0A0P0VV68_ORYSJ</name>
<reference evidence="3 4" key="2">
    <citation type="journal article" date="2013" name="Plant Cell Physiol.">
        <title>Rice Annotation Project Database (RAP-DB): an integrative and interactive database for rice genomics.</title>
        <authorList>
            <person name="Sakai H."/>
            <person name="Lee S.S."/>
            <person name="Tanaka T."/>
            <person name="Numa H."/>
            <person name="Kim J."/>
            <person name="Kawahara Y."/>
            <person name="Wakimoto H."/>
            <person name="Yang C.C."/>
            <person name="Iwamoto M."/>
            <person name="Abe T."/>
            <person name="Yamada Y."/>
            <person name="Muto A."/>
            <person name="Inokuchi H."/>
            <person name="Ikemura T."/>
            <person name="Matsumoto T."/>
            <person name="Sasaki T."/>
            <person name="Itoh T."/>
        </authorList>
    </citation>
    <scope>NUCLEOTIDE SEQUENCE [LARGE SCALE GENOMIC DNA]</scope>
    <source>
        <strain evidence="4">cv. Nipponbare</strain>
    </source>
</reference>
<organism evidence="3 4">
    <name type="scientific">Oryza sativa subsp. japonica</name>
    <name type="common">Rice</name>
    <dbReference type="NCBI Taxonomy" id="39947"/>
    <lineage>
        <taxon>Eukaryota</taxon>
        <taxon>Viridiplantae</taxon>
        <taxon>Streptophyta</taxon>
        <taxon>Embryophyta</taxon>
        <taxon>Tracheophyta</taxon>
        <taxon>Spermatophyta</taxon>
        <taxon>Magnoliopsida</taxon>
        <taxon>Liliopsida</taxon>
        <taxon>Poales</taxon>
        <taxon>Poaceae</taxon>
        <taxon>BOP clade</taxon>
        <taxon>Oryzoideae</taxon>
        <taxon>Oryzeae</taxon>
        <taxon>Oryzinae</taxon>
        <taxon>Oryza</taxon>
        <taxon>Oryza sativa</taxon>
    </lineage>
</organism>
<evidence type="ECO:0000313" key="3">
    <source>
        <dbReference type="EMBL" id="BAS83076.1"/>
    </source>
</evidence>
<gene>
    <name evidence="3" type="ordered locus">Os03g0227601</name>
    <name evidence="3" type="ORF">OSNPB_030227601</name>
</gene>
<feature type="signal peptide" evidence="2">
    <location>
        <begin position="1"/>
        <end position="20"/>
    </location>
</feature>
<accession>A0A0P0VV68</accession>
<dbReference type="AlphaFoldDB" id="A0A0P0VV68"/>